<dbReference type="GO" id="GO:0005975">
    <property type="term" value="P:carbohydrate metabolic process"/>
    <property type="evidence" value="ECO:0007669"/>
    <property type="project" value="InterPro"/>
</dbReference>
<evidence type="ECO:0000313" key="3">
    <source>
        <dbReference type="Proteomes" id="UP000326198"/>
    </source>
</evidence>
<dbReference type="SUPFAM" id="SSF48208">
    <property type="entry name" value="Six-hairpin glycosidases"/>
    <property type="match status" value="1"/>
</dbReference>
<dbReference type="EMBL" id="ML736160">
    <property type="protein sequence ID" value="KAE8382714.1"/>
    <property type="molecule type" value="Genomic_DNA"/>
</dbReference>
<accession>A0A5N7BLP0</accession>
<feature type="chain" id="PRO_5024812591" evidence="1">
    <location>
        <begin position="17"/>
        <end position="711"/>
    </location>
</feature>
<evidence type="ECO:0000313" key="2">
    <source>
        <dbReference type="EMBL" id="KAE8382714.1"/>
    </source>
</evidence>
<keyword evidence="2" id="KW-0378">Hydrolase</keyword>
<dbReference type="OrthoDB" id="3534988at2759"/>
<name>A0A5N7BLP0_9EURO</name>
<reference evidence="2 3" key="1">
    <citation type="submission" date="2019-04" db="EMBL/GenBank/DDBJ databases">
        <title>Friends and foes A comparative genomics studyof 23 Aspergillus species from section Flavi.</title>
        <authorList>
            <consortium name="DOE Joint Genome Institute"/>
            <person name="Kjaerbolling I."/>
            <person name="Vesth T."/>
            <person name="Frisvad J.C."/>
            <person name="Nybo J.L."/>
            <person name="Theobald S."/>
            <person name="Kildgaard S."/>
            <person name="Isbrandt T."/>
            <person name="Kuo A."/>
            <person name="Sato A."/>
            <person name="Lyhne E.K."/>
            <person name="Kogle M.E."/>
            <person name="Wiebenga A."/>
            <person name="Kun R.S."/>
            <person name="Lubbers R.J."/>
            <person name="Makela M.R."/>
            <person name="Barry K."/>
            <person name="Chovatia M."/>
            <person name="Clum A."/>
            <person name="Daum C."/>
            <person name="Haridas S."/>
            <person name="He G."/>
            <person name="LaButti K."/>
            <person name="Lipzen A."/>
            <person name="Mondo S."/>
            <person name="Riley R."/>
            <person name="Salamov A."/>
            <person name="Simmons B.A."/>
            <person name="Magnuson J.K."/>
            <person name="Henrissat B."/>
            <person name="Mortensen U.H."/>
            <person name="Larsen T.O."/>
            <person name="Devries R.P."/>
            <person name="Grigoriev I.V."/>
            <person name="Machida M."/>
            <person name="Baker S.E."/>
            <person name="Andersen M.R."/>
        </authorList>
    </citation>
    <scope>NUCLEOTIDE SEQUENCE [LARGE SCALE GENOMIC DNA]</scope>
    <source>
        <strain evidence="2 3">IBT 29228</strain>
    </source>
</reference>
<keyword evidence="1" id="KW-0732">Signal</keyword>
<evidence type="ECO:0000256" key="1">
    <source>
        <dbReference type="SAM" id="SignalP"/>
    </source>
</evidence>
<dbReference type="AlphaFoldDB" id="A0A5N7BLP0"/>
<keyword evidence="3" id="KW-1185">Reference proteome</keyword>
<protein>
    <submittedName>
        <fullName evidence="2">Six-hairpin glycosidase-like protein</fullName>
    </submittedName>
</protein>
<dbReference type="Proteomes" id="UP000326198">
    <property type="component" value="Unassembled WGS sequence"/>
</dbReference>
<keyword evidence="2" id="KW-0326">Glycosidase</keyword>
<gene>
    <name evidence="2" type="ORF">BDV26DRAFT_305259</name>
</gene>
<feature type="signal peptide" evidence="1">
    <location>
        <begin position="1"/>
        <end position="16"/>
    </location>
</feature>
<proteinExistence type="predicted"/>
<dbReference type="InterPro" id="IPR008928">
    <property type="entry name" value="6-hairpin_glycosidase_sf"/>
</dbReference>
<dbReference type="GO" id="GO:0016798">
    <property type="term" value="F:hydrolase activity, acting on glycosyl bonds"/>
    <property type="evidence" value="ECO:0007669"/>
    <property type="project" value="UniProtKB-KW"/>
</dbReference>
<organism evidence="2 3">
    <name type="scientific">Aspergillus bertholletiae</name>
    <dbReference type="NCBI Taxonomy" id="1226010"/>
    <lineage>
        <taxon>Eukaryota</taxon>
        <taxon>Fungi</taxon>
        <taxon>Dikarya</taxon>
        <taxon>Ascomycota</taxon>
        <taxon>Pezizomycotina</taxon>
        <taxon>Eurotiomycetes</taxon>
        <taxon>Eurotiomycetidae</taxon>
        <taxon>Eurotiales</taxon>
        <taxon>Aspergillaceae</taxon>
        <taxon>Aspergillus</taxon>
        <taxon>Aspergillus subgen. Circumdati</taxon>
    </lineage>
</organism>
<sequence length="711" mass="79513">MLLNAILSIILGSIVALGNIDRRRIVSKYNVVRSSLITNETTPLQVGNGNFAFNVDNTGLQTFLPFNTLSSWGWHNDSRPSNREKIEDYHGVPMLTHGRNVSYDLPDGDLPEVSQWLTANPNRINLGRIGLQYKGSLVSASQITESRQELDLWNGVITSTFKVDGQSVKVVTQGDLDSDSVVFEIESTLISSGDLAVGLDFPYPPIHSTKYKYEVFVGIYDFPQNHTTVIERGTHENGAHIRHELQETNYYLNLRWGPQQPLRLSREDNETHKYTLDSRSSSTIAFTANFSPDKQTAYLPSAIQKQGSTAWNQYWDQGGFIDLTSSSNPKADELQRRIILSQYHVRVNSAAKGQSPQESGLMNNGWYGKFHMEMVIWHNAHWATWGRQKQFDEIFPELYEKLLPSSITRARSMGWDGARWPKMTDIETGVSSPGGINGLLLWQQPHPMYLATLAFQASPTRKTLQRWDRILTATADYMASYAWENISSGYYDLGPPAYGVTENTPPSKSLNLAYEIAYWRYGLDVARGWKRKLGQTVPNKWTVVAEGLAPLPQVDGLYTVYEGLNSSWWDDSSLTGDPRSLIMLQGILPNTPAVDPDVSSDTAKKVWEIWTDDKIRGWGRPVLAINAARLGDPERAIYHLTSYDYWNFDDAGFAERGGSGGTPPPFMPGNAGLLYAVAYMAAGWDGSQGVAPGFPQDGSWVVEYEGLLKAP</sequence>
<dbReference type="Gene3D" id="1.50.10.10">
    <property type="match status" value="1"/>
</dbReference>
<dbReference type="InterPro" id="IPR012341">
    <property type="entry name" value="6hp_glycosidase-like_sf"/>
</dbReference>